<comment type="catalytic activity">
    <reaction evidence="12">
        <text>tRNA(Phe) + L-phenylalanine + ATP = L-phenylalanyl-tRNA(Phe) + AMP + diphosphate + H(+)</text>
        <dbReference type="Rhea" id="RHEA:19413"/>
        <dbReference type="Rhea" id="RHEA-COMP:9668"/>
        <dbReference type="Rhea" id="RHEA-COMP:9699"/>
        <dbReference type="ChEBI" id="CHEBI:15378"/>
        <dbReference type="ChEBI" id="CHEBI:30616"/>
        <dbReference type="ChEBI" id="CHEBI:33019"/>
        <dbReference type="ChEBI" id="CHEBI:58095"/>
        <dbReference type="ChEBI" id="CHEBI:78442"/>
        <dbReference type="ChEBI" id="CHEBI:78531"/>
        <dbReference type="ChEBI" id="CHEBI:456215"/>
        <dbReference type="EC" id="6.1.1.20"/>
    </reaction>
</comment>
<feature type="domain" description="Aminoacyl-transfer RNA synthetases class-II family profile" evidence="15">
    <location>
        <begin position="436"/>
        <end position="675"/>
    </location>
</feature>
<dbReference type="SMART" id="SM00896">
    <property type="entry name" value="FDX-ACB"/>
    <property type="match status" value="1"/>
</dbReference>
<dbReference type="GO" id="GO:0006432">
    <property type="term" value="P:phenylalanyl-tRNA aminoacylation"/>
    <property type="evidence" value="ECO:0007669"/>
    <property type="project" value="TreeGrafter"/>
</dbReference>
<dbReference type="Gene3D" id="3.30.70.380">
    <property type="entry name" value="Ferrodoxin-fold anticodon-binding domain"/>
    <property type="match status" value="1"/>
</dbReference>
<dbReference type="GO" id="GO:0004826">
    <property type="term" value="F:phenylalanine-tRNA ligase activity"/>
    <property type="evidence" value="ECO:0007669"/>
    <property type="project" value="UniProtKB-EC"/>
</dbReference>
<dbReference type="EC" id="6.1.1.20" evidence="3"/>
<feature type="region of interest" description="Disordered" evidence="13">
    <location>
        <begin position="1"/>
        <end position="39"/>
    </location>
</feature>
<evidence type="ECO:0000256" key="12">
    <source>
        <dbReference type="ARBA" id="ARBA00049255"/>
    </source>
</evidence>
<comment type="caution">
    <text evidence="17">The sequence shown here is derived from an EMBL/GenBank/DDBJ whole genome shotgun (WGS) entry which is preliminary data.</text>
</comment>
<sequence length="770" mass="86432">MAQPSSTHHERTERDRDRDRHHHRSERDRDRSSHHHHRTISSTTLLLVLSLVLAGLAVMLSLPRQYSVEPPVEGGASASGGSSGVFGYLSPKRTQALITREHDVARREAEVARREAELLVGAPGGVVPIPCPPCSAATVIETVSPPIQTIIKEIVKEDSLTPPGWVGGRAEEVLDRELRITERERDVSKREEIVNRREHDASRRESWIMEQLMALGNDHPEVEEEFVYDPRRKVKVLPPIIEPPPETKTVIQTQTQTITVPAPANTRRVASPVPQVDPTTTFVDSPRTTAVEFITEEDIDDGLKTVTVVRPSQGNTAARVVWGLVTCLRLSYYFSPLYTSALPHPTYLSRPRLAAVSFKFARPCIRRRISALANGRPSYLEILGDKYPTDGITNLTPAILAKVPLRLHTRPSHPLNTLRGLIESHYSDFTHLSSLSPLVSPYKNFDELSFPQDHPGRAVTDSYYVNKDLMLRTHTSAHEVEVFRRGEDKWLLTADVYRRDEIDGSHYPIFHQMEGARIFPADASGMKEVAEDNARLRHRLAQAPIVIEDVPHVAPTNPAQATHDPAYAELVAENLKLSLNSLMLTLFGGPAGGVGGGDGAPLRVRWIEAYFPFTSPSFEVEVFFRGKWLEILGSGVVRQATLDTANVPNKIGWAFGLDERFISQFRDKEITTFQPYSKYPSCFKDVSFWTAQGLALHENDFCDVVRDVAGDLVEDVKKIDFFVHPKTNRTSLCYRINYRSMDRSLSNEEANEIQGQVVSRLKEQFGVEIR</sequence>
<dbReference type="PROSITE" id="PS50862">
    <property type="entry name" value="AA_TRNA_LIGASE_II"/>
    <property type="match status" value="1"/>
</dbReference>
<evidence type="ECO:0000256" key="4">
    <source>
        <dbReference type="ARBA" id="ARBA00022598"/>
    </source>
</evidence>
<comment type="similarity">
    <text evidence="2">Belongs to the class-II aminoacyl-tRNA synthetase family.</text>
</comment>
<dbReference type="Gene3D" id="3.30.930.10">
    <property type="entry name" value="Bira Bifunctional Protein, Domain 2"/>
    <property type="match status" value="1"/>
</dbReference>
<dbReference type="GO" id="GO:0005524">
    <property type="term" value="F:ATP binding"/>
    <property type="evidence" value="ECO:0007669"/>
    <property type="project" value="UniProtKB-KW"/>
</dbReference>
<evidence type="ECO:0000313" key="17">
    <source>
        <dbReference type="EMBL" id="KAF7363454.1"/>
    </source>
</evidence>
<keyword evidence="14" id="KW-1133">Transmembrane helix</keyword>
<dbReference type="SUPFAM" id="SSF55681">
    <property type="entry name" value="Class II aaRS and biotin synthetases"/>
    <property type="match status" value="1"/>
</dbReference>
<evidence type="ECO:0000256" key="9">
    <source>
        <dbReference type="ARBA" id="ARBA00023128"/>
    </source>
</evidence>
<dbReference type="SUPFAM" id="SSF54991">
    <property type="entry name" value="Anticodon-binding domain of PheRS"/>
    <property type="match status" value="1"/>
</dbReference>
<evidence type="ECO:0000313" key="18">
    <source>
        <dbReference type="Proteomes" id="UP000623467"/>
    </source>
</evidence>
<dbReference type="FunFam" id="3.30.70.380:FF:000002">
    <property type="entry name" value="phenylalanine--tRNA ligase, mitochondrial"/>
    <property type="match status" value="1"/>
</dbReference>
<keyword evidence="5" id="KW-0547">Nucleotide-binding</keyword>
<dbReference type="OrthoDB" id="4457at2759"/>
<evidence type="ECO:0000256" key="11">
    <source>
        <dbReference type="ARBA" id="ARBA00031194"/>
    </source>
</evidence>
<keyword evidence="6" id="KW-0067">ATP-binding</keyword>
<evidence type="ECO:0000256" key="14">
    <source>
        <dbReference type="SAM" id="Phobius"/>
    </source>
</evidence>
<dbReference type="InterPro" id="IPR006195">
    <property type="entry name" value="aa-tRNA-synth_II"/>
</dbReference>
<evidence type="ECO:0000256" key="7">
    <source>
        <dbReference type="ARBA" id="ARBA00022917"/>
    </source>
</evidence>
<organism evidence="17 18">
    <name type="scientific">Mycena sanguinolenta</name>
    <dbReference type="NCBI Taxonomy" id="230812"/>
    <lineage>
        <taxon>Eukaryota</taxon>
        <taxon>Fungi</taxon>
        <taxon>Dikarya</taxon>
        <taxon>Basidiomycota</taxon>
        <taxon>Agaricomycotina</taxon>
        <taxon>Agaricomycetes</taxon>
        <taxon>Agaricomycetidae</taxon>
        <taxon>Agaricales</taxon>
        <taxon>Marasmiineae</taxon>
        <taxon>Mycenaceae</taxon>
        <taxon>Mycena</taxon>
    </lineage>
</organism>
<evidence type="ECO:0000256" key="5">
    <source>
        <dbReference type="ARBA" id="ARBA00022741"/>
    </source>
</evidence>
<evidence type="ECO:0000256" key="3">
    <source>
        <dbReference type="ARBA" id="ARBA00012814"/>
    </source>
</evidence>
<evidence type="ECO:0000256" key="13">
    <source>
        <dbReference type="SAM" id="MobiDB-lite"/>
    </source>
</evidence>
<dbReference type="PROSITE" id="PS51447">
    <property type="entry name" value="FDX_ACB"/>
    <property type="match status" value="1"/>
</dbReference>
<feature type="domain" description="FDX-ACB" evidence="16">
    <location>
        <begin position="677"/>
        <end position="770"/>
    </location>
</feature>
<evidence type="ECO:0000256" key="2">
    <source>
        <dbReference type="ARBA" id="ARBA00008226"/>
    </source>
</evidence>
<keyword evidence="7" id="KW-0648">Protein biosynthesis</keyword>
<proteinExistence type="inferred from homology"/>
<dbReference type="Proteomes" id="UP000623467">
    <property type="component" value="Unassembled WGS sequence"/>
</dbReference>
<keyword evidence="8" id="KW-0809">Transit peptide</keyword>
<dbReference type="GO" id="GO:0005759">
    <property type="term" value="C:mitochondrial matrix"/>
    <property type="evidence" value="ECO:0007669"/>
    <property type="project" value="UniProtKB-SubCell"/>
</dbReference>
<dbReference type="EMBL" id="JACAZH010000007">
    <property type="protein sequence ID" value="KAF7363454.1"/>
    <property type="molecule type" value="Genomic_DNA"/>
</dbReference>
<dbReference type="PANTHER" id="PTHR11538">
    <property type="entry name" value="PHENYLALANYL-TRNA SYNTHETASE"/>
    <property type="match status" value="1"/>
</dbReference>
<dbReference type="AlphaFoldDB" id="A0A8H6YRY7"/>
<dbReference type="GO" id="GO:0000049">
    <property type="term" value="F:tRNA binding"/>
    <property type="evidence" value="ECO:0007669"/>
    <property type="project" value="InterPro"/>
</dbReference>
<reference evidence="17" key="1">
    <citation type="submission" date="2020-05" db="EMBL/GenBank/DDBJ databases">
        <title>Mycena genomes resolve the evolution of fungal bioluminescence.</title>
        <authorList>
            <person name="Tsai I.J."/>
        </authorList>
    </citation>
    <scope>NUCLEOTIDE SEQUENCE</scope>
    <source>
        <strain evidence="17">160909Yilan</strain>
    </source>
</reference>
<feature type="compositionally biased region" description="Basic and acidic residues" evidence="13">
    <location>
        <begin position="7"/>
        <end position="18"/>
    </location>
</feature>
<protein>
    <recommendedName>
        <fullName evidence="3">phenylalanine--tRNA ligase</fullName>
        <ecNumber evidence="3">6.1.1.20</ecNumber>
    </recommendedName>
    <alternativeName>
        <fullName evidence="11">Phenylalanyl-tRNA synthetase</fullName>
    </alternativeName>
</protein>
<name>A0A8H6YRY7_9AGAR</name>
<dbReference type="Pfam" id="PF01409">
    <property type="entry name" value="tRNA-synt_2d"/>
    <property type="match status" value="2"/>
</dbReference>
<keyword evidence="10 17" id="KW-0030">Aminoacyl-tRNA synthetase</keyword>
<dbReference type="InterPro" id="IPR036690">
    <property type="entry name" value="Fdx_antiC-bd_sf"/>
</dbReference>
<dbReference type="InterPro" id="IPR045864">
    <property type="entry name" value="aa-tRNA-synth_II/BPL/LPL"/>
</dbReference>
<comment type="subcellular location">
    <subcellularLocation>
        <location evidence="1">Mitochondrion matrix</location>
    </subcellularLocation>
</comment>
<evidence type="ECO:0000256" key="1">
    <source>
        <dbReference type="ARBA" id="ARBA00004305"/>
    </source>
</evidence>
<accession>A0A8H6YRY7</accession>
<feature type="transmembrane region" description="Helical" evidence="14">
    <location>
        <begin position="39"/>
        <end position="62"/>
    </location>
</feature>
<evidence type="ECO:0000256" key="6">
    <source>
        <dbReference type="ARBA" id="ARBA00022840"/>
    </source>
</evidence>
<evidence type="ECO:0000259" key="16">
    <source>
        <dbReference type="PROSITE" id="PS51447"/>
    </source>
</evidence>
<evidence type="ECO:0000256" key="10">
    <source>
        <dbReference type="ARBA" id="ARBA00023146"/>
    </source>
</evidence>
<keyword evidence="14" id="KW-0472">Membrane</keyword>
<dbReference type="InterPro" id="IPR002319">
    <property type="entry name" value="Phenylalanyl-tRNA_Synthase"/>
</dbReference>
<dbReference type="InterPro" id="IPR005121">
    <property type="entry name" value="Fdx_antiC-bd"/>
</dbReference>
<keyword evidence="4" id="KW-0436">Ligase</keyword>
<keyword evidence="18" id="KW-1185">Reference proteome</keyword>
<dbReference type="PANTHER" id="PTHR11538:SF41">
    <property type="entry name" value="PHENYLALANINE--TRNA LIGASE, MITOCHONDRIAL"/>
    <property type="match status" value="1"/>
</dbReference>
<keyword evidence="14" id="KW-0812">Transmembrane</keyword>
<keyword evidence="9" id="KW-0496">Mitochondrion</keyword>
<evidence type="ECO:0000259" key="15">
    <source>
        <dbReference type="PROSITE" id="PS50862"/>
    </source>
</evidence>
<gene>
    <name evidence="17" type="ORF">MSAN_01001200</name>
</gene>
<evidence type="ECO:0000256" key="8">
    <source>
        <dbReference type="ARBA" id="ARBA00022946"/>
    </source>
</evidence>
<dbReference type="Pfam" id="PF03147">
    <property type="entry name" value="FDX-ACB"/>
    <property type="match status" value="1"/>
</dbReference>